<dbReference type="InterPro" id="IPR025245">
    <property type="entry name" value="DUF4197"/>
</dbReference>
<reference evidence="1" key="1">
    <citation type="submission" date="2021-01" db="EMBL/GenBank/DDBJ databases">
        <title>Fulvivirga kasyanovii gen. nov., sp nov., a novel member of the phylum Bacteroidetes isolated from seawater in a mussel farm.</title>
        <authorList>
            <person name="Zhao L.-H."/>
            <person name="Wang Z.-J."/>
        </authorList>
    </citation>
    <scope>NUCLEOTIDE SEQUENCE</scope>
    <source>
        <strain evidence="1">2943</strain>
    </source>
</reference>
<dbReference type="PROSITE" id="PS51257">
    <property type="entry name" value="PROKAR_LIPOPROTEIN"/>
    <property type="match status" value="1"/>
</dbReference>
<keyword evidence="2" id="KW-1185">Reference proteome</keyword>
<sequence length="260" mass="28331">MIKKLTFFSLSVVLLFTISSCEDFDDALGSNLSESEIVAGLKEALVVGTDTSTSILGATNGYLKDEAVKIFLPKEAQPMLENMEKLGITNLIQPLIDQTITSMNRAAEESAALDSTKVIFKDAITTMSITDGYTILTGNDSSATVYLKGRTYSRLLSNFSNIISPVLNKNLISGVNLSTEELYTKLINTYNDGVSVYNLAYTFNPEKQLDKITSNSLAEHATGKALDGLFLKVSEEEKAIRKDPVARVTSLLERVFGSVN</sequence>
<accession>A0A937K166</accession>
<dbReference type="Pfam" id="PF13852">
    <property type="entry name" value="DUF4197"/>
    <property type="match status" value="1"/>
</dbReference>
<organism evidence="1 2">
    <name type="scientific">Fulvivirga sediminis</name>
    <dbReference type="NCBI Taxonomy" id="2803949"/>
    <lineage>
        <taxon>Bacteria</taxon>
        <taxon>Pseudomonadati</taxon>
        <taxon>Bacteroidota</taxon>
        <taxon>Cytophagia</taxon>
        <taxon>Cytophagales</taxon>
        <taxon>Fulvivirgaceae</taxon>
        <taxon>Fulvivirga</taxon>
    </lineage>
</organism>
<dbReference type="EMBL" id="JAESIY010000006">
    <property type="protein sequence ID" value="MBL3657025.1"/>
    <property type="molecule type" value="Genomic_DNA"/>
</dbReference>
<proteinExistence type="predicted"/>
<comment type="caution">
    <text evidence="1">The sequence shown here is derived from an EMBL/GenBank/DDBJ whole genome shotgun (WGS) entry which is preliminary data.</text>
</comment>
<name>A0A937K166_9BACT</name>
<dbReference type="AlphaFoldDB" id="A0A937K166"/>
<evidence type="ECO:0000313" key="2">
    <source>
        <dbReference type="Proteomes" id="UP000659388"/>
    </source>
</evidence>
<gene>
    <name evidence="1" type="ORF">JL102_12835</name>
</gene>
<protein>
    <submittedName>
        <fullName evidence="1">DUF4197 domain-containing protein</fullName>
    </submittedName>
</protein>
<dbReference type="Proteomes" id="UP000659388">
    <property type="component" value="Unassembled WGS sequence"/>
</dbReference>
<dbReference type="RefSeq" id="WP_202244819.1">
    <property type="nucleotide sequence ID" value="NZ_JAESIY010000006.1"/>
</dbReference>
<evidence type="ECO:0000313" key="1">
    <source>
        <dbReference type="EMBL" id="MBL3657025.1"/>
    </source>
</evidence>